<dbReference type="Gene3D" id="1.10.472.10">
    <property type="entry name" value="Cyclin-like"/>
    <property type="match status" value="1"/>
</dbReference>
<dbReference type="PANTHER" id="PTHR15615">
    <property type="match status" value="1"/>
</dbReference>
<accession>A0A0D7BXL1</accession>
<dbReference type="GO" id="GO:0000307">
    <property type="term" value="C:cyclin-dependent protein kinase holoenzyme complex"/>
    <property type="evidence" value="ECO:0007669"/>
    <property type="project" value="TreeGrafter"/>
</dbReference>
<dbReference type="GO" id="GO:0016538">
    <property type="term" value="F:cyclin-dependent protein serine/threonine kinase regulator activity"/>
    <property type="evidence" value="ECO:0007669"/>
    <property type="project" value="TreeGrafter"/>
</dbReference>
<dbReference type="AlphaFoldDB" id="A0A0D7BXL1"/>
<gene>
    <name evidence="2" type="ORF">CYLTODRAFT_416231</name>
</gene>
<feature type="compositionally biased region" description="Polar residues" evidence="1">
    <location>
        <begin position="67"/>
        <end position="76"/>
    </location>
</feature>
<feature type="compositionally biased region" description="Low complexity" evidence="1">
    <location>
        <begin position="27"/>
        <end position="48"/>
    </location>
</feature>
<evidence type="ECO:0008006" key="4">
    <source>
        <dbReference type="Google" id="ProtNLM"/>
    </source>
</evidence>
<dbReference type="InterPro" id="IPR013922">
    <property type="entry name" value="Cyclin_PHO80-like"/>
</dbReference>
<dbReference type="GO" id="GO:0019901">
    <property type="term" value="F:protein kinase binding"/>
    <property type="evidence" value="ECO:0007669"/>
    <property type="project" value="InterPro"/>
</dbReference>
<proteinExistence type="predicted"/>
<name>A0A0D7BXL1_9AGAR</name>
<dbReference type="CDD" id="cd20557">
    <property type="entry name" value="CYCLIN_ScPCL1-like"/>
    <property type="match status" value="1"/>
</dbReference>
<dbReference type="PANTHER" id="PTHR15615:SF36">
    <property type="entry name" value="PHO85 CYCLIN-5"/>
    <property type="match status" value="1"/>
</dbReference>
<organism evidence="2 3">
    <name type="scientific">Cylindrobasidium torrendii FP15055 ss-10</name>
    <dbReference type="NCBI Taxonomy" id="1314674"/>
    <lineage>
        <taxon>Eukaryota</taxon>
        <taxon>Fungi</taxon>
        <taxon>Dikarya</taxon>
        <taxon>Basidiomycota</taxon>
        <taxon>Agaricomycotina</taxon>
        <taxon>Agaricomycetes</taxon>
        <taxon>Agaricomycetidae</taxon>
        <taxon>Agaricales</taxon>
        <taxon>Marasmiineae</taxon>
        <taxon>Physalacriaceae</taxon>
        <taxon>Cylindrobasidium</taxon>
    </lineage>
</organism>
<feature type="compositionally biased region" description="Low complexity" evidence="1">
    <location>
        <begin position="447"/>
        <end position="461"/>
    </location>
</feature>
<evidence type="ECO:0000256" key="1">
    <source>
        <dbReference type="SAM" id="MobiDB-lite"/>
    </source>
</evidence>
<evidence type="ECO:0000313" key="2">
    <source>
        <dbReference type="EMBL" id="KIY74391.1"/>
    </source>
</evidence>
<feature type="region of interest" description="Disordered" evidence="1">
    <location>
        <begin position="441"/>
        <end position="461"/>
    </location>
</feature>
<feature type="non-terminal residue" evidence="2">
    <location>
        <position position="1"/>
    </location>
</feature>
<dbReference type="EMBL" id="KN880431">
    <property type="protein sequence ID" value="KIY74391.1"/>
    <property type="molecule type" value="Genomic_DNA"/>
</dbReference>
<reference evidence="2 3" key="1">
    <citation type="journal article" date="2015" name="Fungal Genet. Biol.">
        <title>Evolution of novel wood decay mechanisms in Agaricales revealed by the genome sequences of Fistulina hepatica and Cylindrobasidium torrendii.</title>
        <authorList>
            <person name="Floudas D."/>
            <person name="Held B.W."/>
            <person name="Riley R."/>
            <person name="Nagy L.G."/>
            <person name="Koehler G."/>
            <person name="Ransdell A.S."/>
            <person name="Younus H."/>
            <person name="Chow J."/>
            <person name="Chiniquy J."/>
            <person name="Lipzen A."/>
            <person name="Tritt A."/>
            <person name="Sun H."/>
            <person name="Haridas S."/>
            <person name="LaButti K."/>
            <person name="Ohm R.A."/>
            <person name="Kues U."/>
            <person name="Blanchette R.A."/>
            <person name="Grigoriev I.V."/>
            <person name="Minto R.E."/>
            <person name="Hibbett D.S."/>
        </authorList>
    </citation>
    <scope>NUCLEOTIDE SEQUENCE [LARGE SCALE GENOMIC DNA]</scope>
    <source>
        <strain evidence="2 3">FP15055 ss-10</strain>
    </source>
</reference>
<protein>
    <recommendedName>
        <fullName evidence="4">Cyclin N-terminal domain-containing protein</fullName>
    </recommendedName>
</protein>
<evidence type="ECO:0000313" key="3">
    <source>
        <dbReference type="Proteomes" id="UP000054007"/>
    </source>
</evidence>
<dbReference type="Proteomes" id="UP000054007">
    <property type="component" value="Unassembled WGS sequence"/>
</dbReference>
<keyword evidence="3" id="KW-1185">Reference proteome</keyword>
<sequence length="569" mass="60171">RPPLQIIPPALSPAATRNKLRWQPYASIPNSTPTLSTPSSPPQQSHLSDGARHAQCAPPQPPPLVSIVQSRDNASGNNKKQYALGLVDQAVKVLGAIWQPRDIPDVYTTTESSSPNPLCSELGVAYTYEATAAHTPTSQQASARVTPSITPASSLCSESFSSHAEVGDTRRKPLVPVKAFVQEVLKRSKSTGSVLQTALCYLEAVRPQIDEICRLEKIGEGVRGEPELAERIVPGTPADFQLGVETTIDSTPQPGASIPTVAMDDISDDTVGTAQVSVCPTKTSVDLPPLPPMPSPLLCPRRAFLASLILASKFMQDKCYSNRAWAKLCGLPPREVSRCERALGDALGWRLWVGKSAAEAAAAAAQASPRGLSRCRSEANLAASSPPVAATPNRPLRRAATVPTHVFVPPGPLSGSAVTSSTVVADCLAVIQPDTVLDSTPPTPVLSYSPSSTDSSSSCYSAGDRTVQMTTFTDHTEGSSFGMDWSDTMTWVNGVGNQPGSDGSGAYIVNANGDVIVQGAKFSTNAMPVAVDVVGEPLAVDHPRRMGMESFIPVPWEHQHEMLSEYGVV</sequence>
<feature type="region of interest" description="Disordered" evidence="1">
    <location>
        <begin position="1"/>
        <end position="76"/>
    </location>
</feature>
<dbReference type="OrthoDB" id="286814at2759"/>
<dbReference type="STRING" id="1314674.A0A0D7BXL1"/>
<dbReference type="GO" id="GO:0005634">
    <property type="term" value="C:nucleus"/>
    <property type="evidence" value="ECO:0007669"/>
    <property type="project" value="TreeGrafter"/>
</dbReference>